<evidence type="ECO:0000256" key="1">
    <source>
        <dbReference type="SAM" id="MobiDB-lite"/>
    </source>
</evidence>
<proteinExistence type="predicted"/>
<evidence type="ECO:0000313" key="3">
    <source>
        <dbReference type="Proteomes" id="UP000295375"/>
    </source>
</evidence>
<name>A0A4R6UGJ4_9GAMM</name>
<dbReference type="CDD" id="cd00093">
    <property type="entry name" value="HTH_XRE"/>
    <property type="match status" value="1"/>
</dbReference>
<dbReference type="EMBL" id="SNYM01000016">
    <property type="protein sequence ID" value="TDQ45931.1"/>
    <property type="molecule type" value="Genomic_DNA"/>
</dbReference>
<reference evidence="2 3" key="1">
    <citation type="submission" date="2019-03" db="EMBL/GenBank/DDBJ databases">
        <title>Genomic Encyclopedia of Type Strains, Phase IV (KMG-IV): sequencing the most valuable type-strain genomes for metagenomic binning, comparative biology and taxonomic classification.</title>
        <authorList>
            <person name="Goeker M."/>
        </authorList>
    </citation>
    <scope>NUCLEOTIDE SEQUENCE [LARGE SCALE GENOMIC DNA]</scope>
    <source>
        <strain evidence="2 3">DSM 103792</strain>
    </source>
</reference>
<feature type="region of interest" description="Disordered" evidence="1">
    <location>
        <begin position="1"/>
        <end position="29"/>
    </location>
</feature>
<dbReference type="InterPro" id="IPR010982">
    <property type="entry name" value="Lambda_DNA-bd_dom_sf"/>
</dbReference>
<keyword evidence="3" id="KW-1185">Reference proteome</keyword>
<sequence>MSEFQSTRSEHMPETAEVSQRPWTGQPYSAPTVRAGRLVLNVDTLRLLRHQQCLSQEELADECRQRGISISVASVKRAEAGKPVIFRTARGLARFFSVTVERLFP</sequence>
<dbReference type="Proteomes" id="UP000295375">
    <property type="component" value="Unassembled WGS sequence"/>
</dbReference>
<protein>
    <recommendedName>
        <fullName evidence="4">Helix-turn-helix protein</fullName>
    </recommendedName>
</protein>
<accession>A0A4R6UGJ4</accession>
<evidence type="ECO:0000313" key="2">
    <source>
        <dbReference type="EMBL" id="TDQ45931.1"/>
    </source>
</evidence>
<dbReference type="Gene3D" id="1.10.260.40">
    <property type="entry name" value="lambda repressor-like DNA-binding domains"/>
    <property type="match status" value="1"/>
</dbReference>
<dbReference type="InterPro" id="IPR001387">
    <property type="entry name" value="Cro/C1-type_HTH"/>
</dbReference>
<comment type="caution">
    <text evidence="2">The sequence shown here is derived from an EMBL/GenBank/DDBJ whole genome shotgun (WGS) entry which is preliminary data.</text>
</comment>
<feature type="compositionally biased region" description="Polar residues" evidence="1">
    <location>
        <begin position="17"/>
        <end position="29"/>
    </location>
</feature>
<dbReference type="SUPFAM" id="SSF47413">
    <property type="entry name" value="lambda repressor-like DNA-binding domains"/>
    <property type="match status" value="1"/>
</dbReference>
<dbReference type="AlphaFoldDB" id="A0A4R6UGJ4"/>
<dbReference type="GO" id="GO:0003677">
    <property type="term" value="F:DNA binding"/>
    <property type="evidence" value="ECO:0007669"/>
    <property type="project" value="InterPro"/>
</dbReference>
<evidence type="ECO:0008006" key="4">
    <source>
        <dbReference type="Google" id="ProtNLM"/>
    </source>
</evidence>
<gene>
    <name evidence="2" type="ORF">EV696_11634</name>
</gene>
<dbReference type="RefSeq" id="WP_198325279.1">
    <property type="nucleotide sequence ID" value="NZ_CP037953.1"/>
</dbReference>
<organism evidence="2 3">
    <name type="scientific">Permianibacter aggregans</name>
    <dbReference type="NCBI Taxonomy" id="1510150"/>
    <lineage>
        <taxon>Bacteria</taxon>
        <taxon>Pseudomonadati</taxon>
        <taxon>Pseudomonadota</taxon>
        <taxon>Gammaproteobacteria</taxon>
        <taxon>Pseudomonadales</taxon>
        <taxon>Pseudomonadaceae</taxon>
        <taxon>Permianibacter</taxon>
    </lineage>
</organism>